<dbReference type="InterPro" id="IPR044492">
    <property type="entry name" value="P_typ_ATPase_HD_dom"/>
</dbReference>
<dbReference type="InterPro" id="IPR036163">
    <property type="entry name" value="HMA_dom_sf"/>
</dbReference>
<dbReference type="GO" id="GO:0005524">
    <property type="term" value="F:ATP binding"/>
    <property type="evidence" value="ECO:0007669"/>
    <property type="project" value="UniProtKB-UniRule"/>
</dbReference>
<keyword evidence="14 20" id="KW-1133">Transmembrane helix</keyword>
<dbReference type="Gene3D" id="3.40.1110.10">
    <property type="entry name" value="Calcium-transporting ATPase, cytoplasmic domain N"/>
    <property type="match status" value="1"/>
</dbReference>
<dbReference type="SUPFAM" id="SSF56784">
    <property type="entry name" value="HAD-like"/>
    <property type="match status" value="1"/>
</dbReference>
<evidence type="ECO:0000256" key="13">
    <source>
        <dbReference type="ARBA" id="ARBA00022967"/>
    </source>
</evidence>
<dbReference type="InterPro" id="IPR023298">
    <property type="entry name" value="ATPase_P-typ_TM_dom_sf"/>
</dbReference>
<feature type="transmembrane region" description="Helical" evidence="20">
    <location>
        <begin position="89"/>
        <end position="108"/>
    </location>
</feature>
<keyword evidence="12 20" id="KW-0067">ATP-binding</keyword>
<dbReference type="NCBIfam" id="TIGR01525">
    <property type="entry name" value="ATPase-IB_hvy"/>
    <property type="match status" value="1"/>
</dbReference>
<evidence type="ECO:0000313" key="23">
    <source>
        <dbReference type="Proteomes" id="UP001139293"/>
    </source>
</evidence>
<keyword evidence="16" id="KW-0406">Ion transport</keyword>
<keyword evidence="6 20" id="KW-1003">Cell membrane</keyword>
<feature type="transmembrane region" description="Helical" evidence="20">
    <location>
        <begin position="708"/>
        <end position="727"/>
    </location>
</feature>
<dbReference type="Pfam" id="PF00702">
    <property type="entry name" value="Hydrolase"/>
    <property type="match status" value="1"/>
</dbReference>
<dbReference type="InterPro" id="IPR008250">
    <property type="entry name" value="ATPase_P-typ_transduc_dom_A_sf"/>
</dbReference>
<dbReference type="CDD" id="cd02094">
    <property type="entry name" value="P-type_ATPase_Cu-like"/>
    <property type="match status" value="1"/>
</dbReference>
<dbReference type="PANTHER" id="PTHR43520:SF6">
    <property type="entry name" value="COPPER-EXPORTING P-TYPE ATPASE"/>
    <property type="match status" value="1"/>
</dbReference>
<dbReference type="SUPFAM" id="SSF81653">
    <property type="entry name" value="Calcium ATPase, transduction domain A"/>
    <property type="match status" value="1"/>
</dbReference>
<evidence type="ECO:0000256" key="9">
    <source>
        <dbReference type="ARBA" id="ARBA00022723"/>
    </source>
</evidence>
<evidence type="ECO:0000256" key="3">
    <source>
        <dbReference type="ARBA" id="ARBA00012517"/>
    </source>
</evidence>
<feature type="transmembrane region" description="Helical" evidence="20">
    <location>
        <begin position="733"/>
        <end position="751"/>
    </location>
</feature>
<comment type="subcellular location">
    <subcellularLocation>
        <location evidence="1">Cell membrane</location>
        <topology evidence="1">Multi-pass membrane protein</topology>
    </subcellularLocation>
</comment>
<keyword evidence="5" id="KW-0813">Transport</keyword>
<keyword evidence="8 20" id="KW-0812">Transmembrane</keyword>
<feature type="transmembrane region" description="Helical" evidence="20">
    <location>
        <begin position="368"/>
        <end position="391"/>
    </location>
</feature>
<dbReference type="EMBL" id="JAKILB010000006">
    <property type="protein sequence ID" value="MCL1139052.1"/>
    <property type="molecule type" value="Genomic_DNA"/>
</dbReference>
<keyword evidence="23" id="KW-1185">Reference proteome</keyword>
<feature type="transmembrane region" description="Helical" evidence="20">
    <location>
        <begin position="187"/>
        <end position="206"/>
    </location>
</feature>
<evidence type="ECO:0000256" key="16">
    <source>
        <dbReference type="ARBA" id="ARBA00023065"/>
    </source>
</evidence>
<dbReference type="AlphaFoldDB" id="A0A9X2CEL8"/>
<keyword evidence="10 20" id="KW-0547">Nucleotide-binding</keyword>
<dbReference type="Proteomes" id="UP001139293">
    <property type="component" value="Unassembled WGS sequence"/>
</dbReference>
<dbReference type="PROSITE" id="PS01229">
    <property type="entry name" value="COF_2"/>
    <property type="match status" value="1"/>
</dbReference>
<dbReference type="PROSITE" id="PS50846">
    <property type="entry name" value="HMA_2"/>
    <property type="match status" value="1"/>
</dbReference>
<evidence type="ECO:0000256" key="2">
    <source>
        <dbReference type="ARBA" id="ARBA00006024"/>
    </source>
</evidence>
<evidence type="ECO:0000256" key="17">
    <source>
        <dbReference type="ARBA" id="ARBA00023136"/>
    </source>
</evidence>
<dbReference type="CDD" id="cd00371">
    <property type="entry name" value="HMA"/>
    <property type="match status" value="1"/>
</dbReference>
<keyword evidence="11" id="KW-0187">Copper transport</keyword>
<evidence type="ECO:0000256" key="15">
    <source>
        <dbReference type="ARBA" id="ARBA00023008"/>
    </source>
</evidence>
<feature type="transmembrane region" description="Helical" evidence="20">
    <location>
        <begin position="340"/>
        <end position="362"/>
    </location>
</feature>
<dbReference type="GO" id="GO:0060003">
    <property type="term" value="P:copper ion export"/>
    <property type="evidence" value="ECO:0007669"/>
    <property type="project" value="UniProtKB-ARBA"/>
</dbReference>
<evidence type="ECO:0000256" key="20">
    <source>
        <dbReference type="RuleBase" id="RU362081"/>
    </source>
</evidence>
<dbReference type="Gene3D" id="3.30.70.100">
    <property type="match status" value="1"/>
</dbReference>
<keyword evidence="7" id="KW-0597">Phosphoprotein</keyword>
<dbReference type="PROSITE" id="PS00154">
    <property type="entry name" value="ATPASE_E1_E2"/>
    <property type="match status" value="1"/>
</dbReference>
<dbReference type="RefSeq" id="WP_248950215.1">
    <property type="nucleotide sequence ID" value="NZ_JAKILB010000006.1"/>
</dbReference>
<evidence type="ECO:0000256" key="14">
    <source>
        <dbReference type="ARBA" id="ARBA00022989"/>
    </source>
</evidence>
<evidence type="ECO:0000256" key="8">
    <source>
        <dbReference type="ARBA" id="ARBA00022692"/>
    </source>
</evidence>
<gene>
    <name evidence="22" type="ORF">L2740_10910</name>
</gene>
<feature type="transmembrane region" description="Helical" evidence="20">
    <location>
        <begin position="120"/>
        <end position="138"/>
    </location>
</feature>
<dbReference type="InterPro" id="IPR006121">
    <property type="entry name" value="HMA_dom"/>
</dbReference>
<evidence type="ECO:0000256" key="19">
    <source>
        <dbReference type="ARBA" id="ARBA00033239"/>
    </source>
</evidence>
<dbReference type="GO" id="GO:0005886">
    <property type="term" value="C:plasma membrane"/>
    <property type="evidence" value="ECO:0007669"/>
    <property type="project" value="UniProtKB-SubCell"/>
</dbReference>
<dbReference type="GO" id="GO:0005507">
    <property type="term" value="F:copper ion binding"/>
    <property type="evidence" value="ECO:0007669"/>
    <property type="project" value="TreeGrafter"/>
</dbReference>
<feature type="transmembrane region" description="Helical" evidence="20">
    <location>
        <begin position="159"/>
        <end position="181"/>
    </location>
</feature>
<dbReference type="PRINTS" id="PR00943">
    <property type="entry name" value="CUATPASE"/>
</dbReference>
<evidence type="ECO:0000256" key="11">
    <source>
        <dbReference type="ARBA" id="ARBA00022796"/>
    </source>
</evidence>
<keyword evidence="9 20" id="KW-0479">Metal-binding</keyword>
<accession>A0A9X2CEL8</accession>
<dbReference type="InterPro" id="IPR018303">
    <property type="entry name" value="ATPase_P-typ_P_site"/>
</dbReference>
<dbReference type="PRINTS" id="PR00119">
    <property type="entry name" value="CATATPASE"/>
</dbReference>
<evidence type="ECO:0000256" key="4">
    <source>
        <dbReference type="ARBA" id="ARBA00015102"/>
    </source>
</evidence>
<dbReference type="GO" id="GO:0016887">
    <property type="term" value="F:ATP hydrolysis activity"/>
    <property type="evidence" value="ECO:0007669"/>
    <property type="project" value="InterPro"/>
</dbReference>
<evidence type="ECO:0000256" key="10">
    <source>
        <dbReference type="ARBA" id="ARBA00022741"/>
    </source>
</evidence>
<keyword evidence="17 20" id="KW-0472">Membrane</keyword>
<evidence type="ECO:0000256" key="12">
    <source>
        <dbReference type="ARBA" id="ARBA00022840"/>
    </source>
</evidence>
<dbReference type="InterPro" id="IPR023214">
    <property type="entry name" value="HAD_sf"/>
</dbReference>
<dbReference type="GO" id="GO:0055070">
    <property type="term" value="P:copper ion homeostasis"/>
    <property type="evidence" value="ECO:0007669"/>
    <property type="project" value="TreeGrafter"/>
</dbReference>
<keyword evidence="15" id="KW-0186">Copper</keyword>
<evidence type="ECO:0000259" key="21">
    <source>
        <dbReference type="PROSITE" id="PS50846"/>
    </source>
</evidence>
<organism evidence="22 23">
    <name type="scientific">Shewanella pneumatophori</name>
    <dbReference type="NCBI Taxonomy" id="314092"/>
    <lineage>
        <taxon>Bacteria</taxon>
        <taxon>Pseudomonadati</taxon>
        <taxon>Pseudomonadota</taxon>
        <taxon>Gammaproteobacteria</taxon>
        <taxon>Alteromonadales</taxon>
        <taxon>Shewanellaceae</taxon>
        <taxon>Shewanella</taxon>
    </lineage>
</organism>
<evidence type="ECO:0000256" key="1">
    <source>
        <dbReference type="ARBA" id="ARBA00004651"/>
    </source>
</evidence>
<dbReference type="GO" id="GO:0140581">
    <property type="term" value="F:P-type monovalent copper transporter activity"/>
    <property type="evidence" value="ECO:0007669"/>
    <property type="project" value="UniProtKB-EC"/>
</dbReference>
<sequence>MANCNLYVPKMGCASCVAKIEKAFGQSAKSVSATVNLADKLVLVSGNIASDTALEIIKSVGFDAELVIDAKVAAEQKAADEAKEYRLRMIQAAVGLGLGVPLMLWGLLGGEMMVNNQAQQWAWGAVGVLTLLVMLLTGRHFYQGMWRAIKAKSANMDTLIALGTSAAWIYSMMVVVAPNWFPADTRHVYFEASVMILGLINLGHGLELRARGKTSEAVQALLGLQASTAIRITDNGDEQVSIEQLQLGDRLRLRPGDKVALDGEVESGQSLINESMLTGEPIPVAKTQGDKVNAGTVNANGSLIYKVTAKATDTKLAKIIELVQQAQISKMPIGRLTDKISAYFVPVVVMIAIISSLVWYSFGPQPALSHALVVLTSVLIIACPCALGLATPMSIMVSVGRAAQLGVLVRNGEALQTASKVTTVVLDKTGTVTQGAPELTDIMMLGDWMLGDQMLDDSLLNESVSVNKNQSDQHALLRNVASLEQHSEHPLASAIISKAKADGLVLVEPEHFTNYQGKGISGQVNDQQYSVGNVSLMQQLQITAAENCELLSKEFAGQAKTPIFVAVDKQLVAIMAIADPIKTDALEAISAMKAKGLKVVMLTGDNQITANAVAQKVGIETVIANVLPEQKQAKVLELQQAGEVVAMVGDGINDAPALVSADVGFAMGSGTDIAIESADFTLLSSRLMVINDSLALAKASMSNIKQNLFGAFIYNSLGIPVAAGLLFPFTGMLLSPVVAGAAMALSSLTVVSNANRLRRIKLN</sequence>
<dbReference type="InterPro" id="IPR059000">
    <property type="entry name" value="ATPase_P-type_domA"/>
</dbReference>
<dbReference type="InterPro" id="IPR036412">
    <property type="entry name" value="HAD-like_sf"/>
</dbReference>
<evidence type="ECO:0000313" key="22">
    <source>
        <dbReference type="EMBL" id="MCL1139052.1"/>
    </source>
</evidence>
<dbReference type="SUPFAM" id="SSF55008">
    <property type="entry name" value="HMA, heavy metal-associated domain"/>
    <property type="match status" value="1"/>
</dbReference>
<dbReference type="NCBIfam" id="TIGR01494">
    <property type="entry name" value="ATPase_P-type"/>
    <property type="match status" value="2"/>
</dbReference>
<dbReference type="Pfam" id="PF00122">
    <property type="entry name" value="E1-E2_ATPase"/>
    <property type="match status" value="1"/>
</dbReference>
<dbReference type="Pfam" id="PF00403">
    <property type="entry name" value="HMA"/>
    <property type="match status" value="1"/>
</dbReference>
<dbReference type="EC" id="7.2.2.8" evidence="3"/>
<dbReference type="SUPFAM" id="SSF81665">
    <property type="entry name" value="Calcium ATPase, transmembrane domain M"/>
    <property type="match status" value="1"/>
</dbReference>
<keyword evidence="13" id="KW-1278">Translocase</keyword>
<dbReference type="GO" id="GO:0043682">
    <property type="term" value="F:P-type divalent copper transporter activity"/>
    <property type="evidence" value="ECO:0007669"/>
    <property type="project" value="TreeGrafter"/>
</dbReference>
<dbReference type="SFLD" id="SFLDS00003">
    <property type="entry name" value="Haloacid_Dehalogenase"/>
    <property type="match status" value="1"/>
</dbReference>
<name>A0A9X2CEL8_9GAMM</name>
<dbReference type="PANTHER" id="PTHR43520">
    <property type="entry name" value="ATP7, ISOFORM B"/>
    <property type="match status" value="1"/>
</dbReference>
<comment type="caution">
    <text evidence="22">The sequence shown here is derived from an EMBL/GenBank/DDBJ whole genome shotgun (WGS) entry which is preliminary data.</text>
</comment>
<evidence type="ECO:0000256" key="7">
    <source>
        <dbReference type="ARBA" id="ARBA00022553"/>
    </source>
</evidence>
<evidence type="ECO:0000256" key="18">
    <source>
        <dbReference type="ARBA" id="ARBA00029719"/>
    </source>
</evidence>
<dbReference type="InterPro" id="IPR001757">
    <property type="entry name" value="P_typ_ATPase"/>
</dbReference>
<dbReference type="InterPro" id="IPR023299">
    <property type="entry name" value="ATPase_P-typ_cyto_dom_N"/>
</dbReference>
<dbReference type="InterPro" id="IPR027256">
    <property type="entry name" value="P-typ_ATPase_IB"/>
</dbReference>
<dbReference type="SFLD" id="SFLDF00027">
    <property type="entry name" value="p-type_atpase"/>
    <property type="match status" value="1"/>
</dbReference>
<comment type="similarity">
    <text evidence="2 20">Belongs to the cation transport ATPase (P-type) (TC 3.A.3) family. Type IB subfamily.</text>
</comment>
<protein>
    <recommendedName>
        <fullName evidence="4">Copper-exporting P-type ATPase</fullName>
        <ecNumber evidence="3">7.2.2.8</ecNumber>
    </recommendedName>
    <alternativeName>
        <fullName evidence="18">Copper-exporting P-type ATPase A</fullName>
    </alternativeName>
    <alternativeName>
        <fullName evidence="19">Cu(+)-exporting ATPase</fullName>
    </alternativeName>
</protein>
<dbReference type="SFLD" id="SFLDG00002">
    <property type="entry name" value="C1.7:_P-type_atpase_like"/>
    <property type="match status" value="1"/>
</dbReference>
<evidence type="ECO:0000256" key="6">
    <source>
        <dbReference type="ARBA" id="ARBA00022475"/>
    </source>
</evidence>
<feature type="domain" description="HMA" evidence="21">
    <location>
        <begin position="2"/>
        <end position="65"/>
    </location>
</feature>
<proteinExistence type="inferred from homology"/>
<evidence type="ECO:0000256" key="5">
    <source>
        <dbReference type="ARBA" id="ARBA00022448"/>
    </source>
</evidence>
<dbReference type="Gene3D" id="3.40.50.1000">
    <property type="entry name" value="HAD superfamily/HAD-like"/>
    <property type="match status" value="1"/>
</dbReference>
<reference evidence="22" key="1">
    <citation type="submission" date="2022-01" db="EMBL/GenBank/DDBJ databases">
        <title>Whole genome-based taxonomy of the Shewanellaceae.</title>
        <authorList>
            <person name="Martin-Rodriguez A.J."/>
        </authorList>
    </citation>
    <scope>NUCLEOTIDE SEQUENCE</scope>
    <source>
        <strain evidence="22">KCTC 23973</strain>
    </source>
</reference>
<dbReference type="Gene3D" id="2.70.150.10">
    <property type="entry name" value="Calcium-transporting ATPase, cytoplasmic transduction domain A"/>
    <property type="match status" value="1"/>
</dbReference>
<dbReference type="FunFam" id="2.70.150.10:FF:000020">
    <property type="entry name" value="Copper-exporting P-type ATPase A"/>
    <property type="match status" value="1"/>
</dbReference>